<keyword evidence="1" id="KW-0479">Metal-binding</keyword>
<dbReference type="PANTHER" id="PTHR13363">
    <property type="entry name" value="RING FINGER AND SRY DOMAIN-CONTAINING"/>
    <property type="match status" value="1"/>
</dbReference>
<dbReference type="GO" id="GO:0005737">
    <property type="term" value="C:cytoplasm"/>
    <property type="evidence" value="ECO:0007669"/>
    <property type="project" value="TreeGrafter"/>
</dbReference>
<dbReference type="GO" id="GO:0051603">
    <property type="term" value="P:proteolysis involved in protein catabolic process"/>
    <property type="evidence" value="ECO:0007669"/>
    <property type="project" value="TreeGrafter"/>
</dbReference>
<gene>
    <name evidence="5" type="ORF">SK128_006713</name>
</gene>
<dbReference type="GO" id="GO:0008270">
    <property type="term" value="F:zinc ion binding"/>
    <property type="evidence" value="ECO:0007669"/>
    <property type="project" value="UniProtKB-KW"/>
</dbReference>
<evidence type="ECO:0000313" key="6">
    <source>
        <dbReference type="Proteomes" id="UP001381693"/>
    </source>
</evidence>
<evidence type="ECO:0000313" key="5">
    <source>
        <dbReference type="EMBL" id="KAK7063245.1"/>
    </source>
</evidence>
<feature type="non-terminal residue" evidence="5">
    <location>
        <position position="1"/>
    </location>
</feature>
<evidence type="ECO:0000256" key="2">
    <source>
        <dbReference type="ARBA" id="ARBA00022771"/>
    </source>
</evidence>
<feature type="domain" description="E3 ubiquitin-protein ligase RNF123/RKP TPR repeat" evidence="4">
    <location>
        <begin position="24"/>
        <end position="157"/>
    </location>
</feature>
<keyword evidence="2" id="KW-0863">Zinc-finger</keyword>
<dbReference type="Pfam" id="PF25576">
    <property type="entry name" value="TPR_RNF123"/>
    <property type="match status" value="1"/>
</dbReference>
<evidence type="ECO:0000256" key="1">
    <source>
        <dbReference type="ARBA" id="ARBA00022723"/>
    </source>
</evidence>
<dbReference type="InterPro" id="IPR057987">
    <property type="entry name" value="TPR_RNF123/RKP"/>
</dbReference>
<dbReference type="InterPro" id="IPR045129">
    <property type="entry name" value="RNF123/RKP/RSPRY1"/>
</dbReference>
<sequence>PCPSAIFQGHVVEVLKSSSDIATAFLNSLLNQLNWAFSEFIGMLQEIQNASNRPERVFIDSRQLRICATCFDLALALLRVLEMIVNIVPEMFTDYSRPKAEHLLRRLCQLLCQVLHRVSGHTGCFGHVVALEIPGLETIHHYPIMTAVAGILVTLVKPDFGQ</sequence>
<evidence type="ECO:0000256" key="3">
    <source>
        <dbReference type="ARBA" id="ARBA00022833"/>
    </source>
</evidence>
<accession>A0AAN8WN22</accession>
<dbReference type="GO" id="GO:0004842">
    <property type="term" value="F:ubiquitin-protein transferase activity"/>
    <property type="evidence" value="ECO:0007669"/>
    <property type="project" value="InterPro"/>
</dbReference>
<dbReference type="Proteomes" id="UP001381693">
    <property type="component" value="Unassembled WGS sequence"/>
</dbReference>
<protein>
    <recommendedName>
        <fullName evidence="4">E3 ubiquitin-protein ligase RNF123/RKP TPR repeat domain-containing protein</fullName>
    </recommendedName>
</protein>
<comment type="caution">
    <text evidence="5">The sequence shown here is derived from an EMBL/GenBank/DDBJ whole genome shotgun (WGS) entry which is preliminary data.</text>
</comment>
<evidence type="ECO:0000259" key="4">
    <source>
        <dbReference type="Pfam" id="PF25576"/>
    </source>
</evidence>
<proteinExistence type="predicted"/>
<feature type="non-terminal residue" evidence="5">
    <location>
        <position position="162"/>
    </location>
</feature>
<keyword evidence="3" id="KW-0862">Zinc</keyword>
<keyword evidence="6" id="KW-1185">Reference proteome</keyword>
<dbReference type="AlphaFoldDB" id="A0AAN8WN22"/>
<organism evidence="5 6">
    <name type="scientific">Halocaridina rubra</name>
    <name type="common">Hawaiian red shrimp</name>
    <dbReference type="NCBI Taxonomy" id="373956"/>
    <lineage>
        <taxon>Eukaryota</taxon>
        <taxon>Metazoa</taxon>
        <taxon>Ecdysozoa</taxon>
        <taxon>Arthropoda</taxon>
        <taxon>Crustacea</taxon>
        <taxon>Multicrustacea</taxon>
        <taxon>Malacostraca</taxon>
        <taxon>Eumalacostraca</taxon>
        <taxon>Eucarida</taxon>
        <taxon>Decapoda</taxon>
        <taxon>Pleocyemata</taxon>
        <taxon>Caridea</taxon>
        <taxon>Atyoidea</taxon>
        <taxon>Atyidae</taxon>
        <taxon>Halocaridina</taxon>
    </lineage>
</organism>
<dbReference type="PANTHER" id="PTHR13363:SF5">
    <property type="entry name" value="E3 UBIQUITIN-PROTEIN LIGASE RNF123"/>
    <property type="match status" value="1"/>
</dbReference>
<reference evidence="5 6" key="1">
    <citation type="submission" date="2023-11" db="EMBL/GenBank/DDBJ databases">
        <title>Halocaridina rubra genome assembly.</title>
        <authorList>
            <person name="Smith C."/>
        </authorList>
    </citation>
    <scope>NUCLEOTIDE SEQUENCE [LARGE SCALE GENOMIC DNA]</scope>
    <source>
        <strain evidence="5">EP-1</strain>
        <tissue evidence="5">Whole</tissue>
    </source>
</reference>
<dbReference type="EMBL" id="JAXCGZ010020902">
    <property type="protein sequence ID" value="KAK7063245.1"/>
    <property type="molecule type" value="Genomic_DNA"/>
</dbReference>
<name>A0AAN8WN22_HALRR</name>